<dbReference type="GO" id="GO:0032259">
    <property type="term" value="P:methylation"/>
    <property type="evidence" value="ECO:0007669"/>
    <property type="project" value="UniProtKB-KW"/>
</dbReference>
<evidence type="ECO:0000259" key="6">
    <source>
        <dbReference type="Pfam" id="PF08100"/>
    </source>
</evidence>
<evidence type="ECO:0000256" key="3">
    <source>
        <dbReference type="ARBA" id="ARBA00022691"/>
    </source>
</evidence>
<dbReference type="InterPro" id="IPR029063">
    <property type="entry name" value="SAM-dependent_MTases_sf"/>
</dbReference>
<evidence type="ECO:0000259" key="5">
    <source>
        <dbReference type="Pfam" id="PF00891"/>
    </source>
</evidence>
<dbReference type="SUPFAM" id="SSF46785">
    <property type="entry name" value="Winged helix' DNA-binding domain"/>
    <property type="match status" value="1"/>
</dbReference>
<evidence type="ECO:0000256" key="2">
    <source>
        <dbReference type="ARBA" id="ARBA00022679"/>
    </source>
</evidence>
<protein>
    <submittedName>
        <fullName evidence="7">S-adenosyl-L-methionine-dependent methyltransferase</fullName>
    </submittedName>
</protein>
<keyword evidence="8" id="KW-1185">Reference proteome</keyword>
<feature type="domain" description="O-methyltransferase dimerisation" evidence="6">
    <location>
        <begin position="64"/>
        <end position="138"/>
    </location>
</feature>
<dbReference type="InterPro" id="IPR001077">
    <property type="entry name" value="COMT_C"/>
</dbReference>
<dbReference type="EMBL" id="MU853618">
    <property type="protein sequence ID" value="KAK4141039.1"/>
    <property type="molecule type" value="Genomic_DNA"/>
</dbReference>
<feature type="domain" description="O-methyltransferase C-terminal" evidence="5">
    <location>
        <begin position="190"/>
        <end position="381"/>
    </location>
</feature>
<dbReference type="InterPro" id="IPR016461">
    <property type="entry name" value="COMT-like"/>
</dbReference>
<dbReference type="PROSITE" id="PS51683">
    <property type="entry name" value="SAM_OMT_II"/>
    <property type="match status" value="1"/>
</dbReference>
<dbReference type="Pfam" id="PF00891">
    <property type="entry name" value="Methyltransf_2"/>
    <property type="match status" value="1"/>
</dbReference>
<keyword evidence="1 7" id="KW-0489">Methyltransferase</keyword>
<keyword evidence="2" id="KW-0808">Transferase</keyword>
<evidence type="ECO:0000313" key="7">
    <source>
        <dbReference type="EMBL" id="KAK4141039.1"/>
    </source>
</evidence>
<proteinExistence type="predicted"/>
<dbReference type="Gene3D" id="3.40.50.150">
    <property type="entry name" value="Vaccinia Virus protein VP39"/>
    <property type="match status" value="1"/>
</dbReference>
<reference evidence="7" key="1">
    <citation type="journal article" date="2023" name="Mol. Phylogenet. Evol.">
        <title>Genome-scale phylogeny and comparative genomics of the fungal order Sordariales.</title>
        <authorList>
            <person name="Hensen N."/>
            <person name="Bonometti L."/>
            <person name="Westerberg I."/>
            <person name="Brannstrom I.O."/>
            <person name="Guillou S."/>
            <person name="Cros-Aarteil S."/>
            <person name="Calhoun S."/>
            <person name="Haridas S."/>
            <person name="Kuo A."/>
            <person name="Mondo S."/>
            <person name="Pangilinan J."/>
            <person name="Riley R."/>
            <person name="LaButti K."/>
            <person name="Andreopoulos B."/>
            <person name="Lipzen A."/>
            <person name="Chen C."/>
            <person name="Yan M."/>
            <person name="Daum C."/>
            <person name="Ng V."/>
            <person name="Clum A."/>
            <person name="Steindorff A."/>
            <person name="Ohm R.A."/>
            <person name="Martin F."/>
            <person name="Silar P."/>
            <person name="Natvig D.O."/>
            <person name="Lalanne C."/>
            <person name="Gautier V."/>
            <person name="Ament-Velasquez S.L."/>
            <person name="Kruys A."/>
            <person name="Hutchinson M.I."/>
            <person name="Powell A.J."/>
            <person name="Barry K."/>
            <person name="Miller A.N."/>
            <person name="Grigoriev I.V."/>
            <person name="Debuchy R."/>
            <person name="Gladieux P."/>
            <person name="Hiltunen Thoren M."/>
            <person name="Johannesson H."/>
        </authorList>
    </citation>
    <scope>NUCLEOTIDE SEQUENCE</scope>
    <source>
        <strain evidence="7">CBS 141.50</strain>
    </source>
</reference>
<dbReference type="InterPro" id="IPR036390">
    <property type="entry name" value="WH_DNA-bd_sf"/>
</dbReference>
<comment type="caution">
    <text evidence="7">The sequence shown here is derived from an EMBL/GenBank/DDBJ whole genome shotgun (WGS) entry which is preliminary data.</text>
</comment>
<dbReference type="PANTHER" id="PTHR43712">
    <property type="entry name" value="PUTATIVE (AFU_ORTHOLOGUE AFUA_4G14580)-RELATED"/>
    <property type="match status" value="1"/>
</dbReference>
<accession>A0AAN6ZKL5</accession>
<dbReference type="SUPFAM" id="SSF53335">
    <property type="entry name" value="S-adenosyl-L-methionine-dependent methyltransferases"/>
    <property type="match status" value="1"/>
</dbReference>
<dbReference type="PANTHER" id="PTHR43712:SF1">
    <property type="entry name" value="HYPOTHETICAL O-METHYLTRANSFERASE (EUROFUNG)-RELATED"/>
    <property type="match status" value="1"/>
</dbReference>
<dbReference type="Proteomes" id="UP001302676">
    <property type="component" value="Unassembled WGS sequence"/>
</dbReference>
<organism evidence="7 8">
    <name type="scientific">Dichotomopilus funicola</name>
    <dbReference type="NCBI Taxonomy" id="1934379"/>
    <lineage>
        <taxon>Eukaryota</taxon>
        <taxon>Fungi</taxon>
        <taxon>Dikarya</taxon>
        <taxon>Ascomycota</taxon>
        <taxon>Pezizomycotina</taxon>
        <taxon>Sordariomycetes</taxon>
        <taxon>Sordariomycetidae</taxon>
        <taxon>Sordariales</taxon>
        <taxon>Chaetomiaceae</taxon>
        <taxon>Dichotomopilus</taxon>
    </lineage>
</organism>
<dbReference type="InterPro" id="IPR012967">
    <property type="entry name" value="COMT_dimerisation"/>
</dbReference>
<dbReference type="PIRSF" id="PIRSF005739">
    <property type="entry name" value="O-mtase"/>
    <property type="match status" value="1"/>
</dbReference>
<name>A0AAN6ZKL5_9PEZI</name>
<dbReference type="GO" id="GO:0046983">
    <property type="term" value="F:protein dimerization activity"/>
    <property type="evidence" value="ECO:0007669"/>
    <property type="project" value="InterPro"/>
</dbReference>
<evidence type="ECO:0000256" key="4">
    <source>
        <dbReference type="PIRSR" id="PIRSR005739-1"/>
    </source>
</evidence>
<evidence type="ECO:0000256" key="1">
    <source>
        <dbReference type="ARBA" id="ARBA00022603"/>
    </source>
</evidence>
<feature type="active site" description="Proton acceptor" evidence="4">
    <location>
        <position position="312"/>
    </location>
</feature>
<dbReference type="AlphaFoldDB" id="A0AAN6ZKL5"/>
<dbReference type="Pfam" id="PF08100">
    <property type="entry name" value="Dimerisation"/>
    <property type="match status" value="1"/>
</dbReference>
<evidence type="ECO:0000313" key="8">
    <source>
        <dbReference type="Proteomes" id="UP001302676"/>
    </source>
</evidence>
<keyword evidence="3" id="KW-0949">S-adenosyl-L-methionine</keyword>
<sequence length="402" mass="43583">MATLTDAKGVVALLAQLNRLAEAFTVQDGFSDETKRAQFVAAAEKLSSAARYVDENVFHTVTRLTLTSVIRCACSLNIFAVVPAAEGAAISAGAIASAVDADPVVTVRLMRALVACNFFVEVGEETYSHNALSRAFLVPETLGMFKEIYDMVGAGAYALPAFLAKTQWRNPEDYDHSAFHLGAHTNLGFWEYLEADPAKLQAFNAGQRSQATVKDFDSSYPYDTELNGKPVTGAEEVVLVDVGGGRGHALERIRRRFPGLQGRLVLQDQQSVIDDALAGGLNPAEIEPQVASFFKPNPVRGARAYLFRRVLHDWSDPVCKAILSNTVVSMGPESRVLIAEYEVPVLGASAKLALQDINMMGIGGTERTGKQWNDLLESAGLKLVKTWRTAGSDFVIIEGRKK</sequence>
<dbReference type="GeneID" id="87814690"/>
<dbReference type="Gene3D" id="1.10.10.10">
    <property type="entry name" value="Winged helix-like DNA-binding domain superfamily/Winged helix DNA-binding domain"/>
    <property type="match status" value="1"/>
</dbReference>
<reference evidence="7" key="2">
    <citation type="submission" date="2023-05" db="EMBL/GenBank/DDBJ databases">
        <authorList>
            <consortium name="Lawrence Berkeley National Laboratory"/>
            <person name="Steindorff A."/>
            <person name="Hensen N."/>
            <person name="Bonometti L."/>
            <person name="Westerberg I."/>
            <person name="Brannstrom I.O."/>
            <person name="Guillou S."/>
            <person name="Cros-Aarteil S."/>
            <person name="Calhoun S."/>
            <person name="Haridas S."/>
            <person name="Kuo A."/>
            <person name="Mondo S."/>
            <person name="Pangilinan J."/>
            <person name="Riley R."/>
            <person name="Labutti K."/>
            <person name="Andreopoulos B."/>
            <person name="Lipzen A."/>
            <person name="Chen C."/>
            <person name="Yanf M."/>
            <person name="Daum C."/>
            <person name="Ng V."/>
            <person name="Clum A."/>
            <person name="Ohm R."/>
            <person name="Martin F."/>
            <person name="Silar P."/>
            <person name="Natvig D."/>
            <person name="Lalanne C."/>
            <person name="Gautier V."/>
            <person name="Ament-Velasquez S.L."/>
            <person name="Kruys A."/>
            <person name="Hutchinson M.I."/>
            <person name="Powell A.J."/>
            <person name="Barry K."/>
            <person name="Miller A.N."/>
            <person name="Grigoriev I.V."/>
            <person name="Debuchy R."/>
            <person name="Gladieux P."/>
            <person name="Thoren M.H."/>
            <person name="Johannesson H."/>
        </authorList>
    </citation>
    <scope>NUCLEOTIDE SEQUENCE</scope>
    <source>
        <strain evidence="7">CBS 141.50</strain>
    </source>
</reference>
<dbReference type="InterPro" id="IPR036388">
    <property type="entry name" value="WH-like_DNA-bd_sf"/>
</dbReference>
<gene>
    <name evidence="7" type="ORF">C8A04DRAFT_14399</name>
</gene>
<dbReference type="RefSeq" id="XP_062634410.1">
    <property type="nucleotide sequence ID" value="XM_062778077.1"/>
</dbReference>
<dbReference type="GO" id="GO:0008171">
    <property type="term" value="F:O-methyltransferase activity"/>
    <property type="evidence" value="ECO:0007669"/>
    <property type="project" value="InterPro"/>
</dbReference>